<evidence type="ECO:0000256" key="2">
    <source>
        <dbReference type="ARBA" id="ARBA00022553"/>
    </source>
</evidence>
<name>A0A3E3E0V7_9FIRM</name>
<protein>
    <recommendedName>
        <fullName evidence="1">Stage 0 sporulation protein A homolog</fullName>
    </recommendedName>
</protein>
<sequence length="221" mass="25586">MSRILVVEDDNKLRGELTLYLKNNGYEVSEILDFKHSVDIILAGNADLILLDITLPGIDGEYICKEVRKSSDIPIIMLTSRNNEMDELLSINYGADDYVTKPYNPRILIARIEALLKRANKNFSDVIFYNGLKLNISKSTFSYNDKEIDLSKNELKILHFLLKNKSRIVSRDELMDYLWDNNEFVDDNTLTVNINRLRKKLESVELKNFIETKRGQGYIIS</sequence>
<dbReference type="EMBL" id="QUSM01000002">
    <property type="protein sequence ID" value="RGD74925.1"/>
    <property type="molecule type" value="Genomic_DNA"/>
</dbReference>
<dbReference type="SUPFAM" id="SSF52172">
    <property type="entry name" value="CheY-like"/>
    <property type="match status" value="1"/>
</dbReference>
<gene>
    <name evidence="12" type="ORF">DW687_00960</name>
</gene>
<dbReference type="Gene3D" id="6.10.250.690">
    <property type="match status" value="1"/>
</dbReference>
<evidence type="ECO:0000256" key="7">
    <source>
        <dbReference type="ARBA" id="ARBA00024867"/>
    </source>
</evidence>
<proteinExistence type="predicted"/>
<dbReference type="Gene3D" id="3.40.50.2300">
    <property type="match status" value="1"/>
</dbReference>
<feature type="domain" description="Response regulatory" evidence="10">
    <location>
        <begin position="3"/>
        <end position="116"/>
    </location>
</feature>
<dbReference type="GO" id="GO:0005829">
    <property type="term" value="C:cytosol"/>
    <property type="evidence" value="ECO:0007669"/>
    <property type="project" value="TreeGrafter"/>
</dbReference>
<dbReference type="InterPro" id="IPR036388">
    <property type="entry name" value="WH-like_DNA-bd_sf"/>
</dbReference>
<keyword evidence="6" id="KW-0804">Transcription</keyword>
<evidence type="ECO:0000256" key="6">
    <source>
        <dbReference type="ARBA" id="ARBA00023163"/>
    </source>
</evidence>
<reference evidence="12 13" key="1">
    <citation type="submission" date="2018-08" db="EMBL/GenBank/DDBJ databases">
        <title>A genome reference for cultivated species of the human gut microbiota.</title>
        <authorList>
            <person name="Zou Y."/>
            <person name="Xue W."/>
            <person name="Luo G."/>
        </authorList>
    </citation>
    <scope>NUCLEOTIDE SEQUENCE [LARGE SCALE GENOMIC DNA]</scope>
    <source>
        <strain evidence="12 13">AM25-6</strain>
    </source>
</reference>
<dbReference type="GO" id="GO:0032993">
    <property type="term" value="C:protein-DNA complex"/>
    <property type="evidence" value="ECO:0007669"/>
    <property type="project" value="TreeGrafter"/>
</dbReference>
<keyword evidence="3" id="KW-0902">Two-component regulatory system</keyword>
<feature type="domain" description="OmpR/PhoB-type" evidence="11">
    <location>
        <begin position="124"/>
        <end position="221"/>
    </location>
</feature>
<dbReference type="Proteomes" id="UP000261212">
    <property type="component" value="Unassembled WGS sequence"/>
</dbReference>
<evidence type="ECO:0000259" key="11">
    <source>
        <dbReference type="PROSITE" id="PS51755"/>
    </source>
</evidence>
<dbReference type="GO" id="GO:0000156">
    <property type="term" value="F:phosphorelay response regulator activity"/>
    <property type="evidence" value="ECO:0007669"/>
    <property type="project" value="TreeGrafter"/>
</dbReference>
<dbReference type="SMART" id="SM00862">
    <property type="entry name" value="Trans_reg_C"/>
    <property type="match status" value="1"/>
</dbReference>
<dbReference type="InterPro" id="IPR001867">
    <property type="entry name" value="OmpR/PhoB-type_DNA-bd"/>
</dbReference>
<evidence type="ECO:0000313" key="13">
    <source>
        <dbReference type="Proteomes" id="UP000261212"/>
    </source>
</evidence>
<organism evidence="12 13">
    <name type="scientific">Anaerofustis stercorihominis</name>
    <dbReference type="NCBI Taxonomy" id="214853"/>
    <lineage>
        <taxon>Bacteria</taxon>
        <taxon>Bacillati</taxon>
        <taxon>Bacillota</taxon>
        <taxon>Clostridia</taxon>
        <taxon>Eubacteriales</taxon>
        <taxon>Eubacteriaceae</taxon>
        <taxon>Anaerofustis</taxon>
    </lineage>
</organism>
<dbReference type="RefSeq" id="WP_117531008.1">
    <property type="nucleotide sequence ID" value="NZ_CAUFKS010000104.1"/>
</dbReference>
<evidence type="ECO:0000256" key="9">
    <source>
        <dbReference type="PROSITE-ProRule" id="PRU01091"/>
    </source>
</evidence>
<evidence type="ECO:0000313" key="12">
    <source>
        <dbReference type="EMBL" id="RGD74925.1"/>
    </source>
</evidence>
<dbReference type="SUPFAM" id="SSF46894">
    <property type="entry name" value="C-terminal effector domain of the bipartite response regulators"/>
    <property type="match status" value="1"/>
</dbReference>
<dbReference type="SMART" id="SM00448">
    <property type="entry name" value="REC"/>
    <property type="match status" value="1"/>
</dbReference>
<keyword evidence="4" id="KW-0805">Transcription regulation</keyword>
<dbReference type="AlphaFoldDB" id="A0A3E3E0V7"/>
<dbReference type="PANTHER" id="PTHR48111">
    <property type="entry name" value="REGULATOR OF RPOS"/>
    <property type="match status" value="1"/>
</dbReference>
<feature type="modified residue" description="4-aspartylphosphate" evidence="8">
    <location>
        <position position="52"/>
    </location>
</feature>
<dbReference type="GO" id="GO:0006355">
    <property type="term" value="P:regulation of DNA-templated transcription"/>
    <property type="evidence" value="ECO:0007669"/>
    <property type="project" value="InterPro"/>
</dbReference>
<keyword evidence="5 9" id="KW-0238">DNA-binding</keyword>
<evidence type="ECO:0000256" key="3">
    <source>
        <dbReference type="ARBA" id="ARBA00023012"/>
    </source>
</evidence>
<evidence type="ECO:0000256" key="5">
    <source>
        <dbReference type="ARBA" id="ARBA00023125"/>
    </source>
</evidence>
<dbReference type="Gene3D" id="1.10.10.10">
    <property type="entry name" value="Winged helix-like DNA-binding domain superfamily/Winged helix DNA-binding domain"/>
    <property type="match status" value="1"/>
</dbReference>
<evidence type="ECO:0000256" key="1">
    <source>
        <dbReference type="ARBA" id="ARBA00018672"/>
    </source>
</evidence>
<dbReference type="InterPro" id="IPR039420">
    <property type="entry name" value="WalR-like"/>
</dbReference>
<dbReference type="InterPro" id="IPR011006">
    <property type="entry name" value="CheY-like_superfamily"/>
</dbReference>
<evidence type="ECO:0000256" key="8">
    <source>
        <dbReference type="PROSITE-ProRule" id="PRU00169"/>
    </source>
</evidence>
<accession>A0A3E3E0V7</accession>
<comment type="function">
    <text evidence="7">May play the central regulatory role in sporulation. It may be an element of the effector pathway responsible for the activation of sporulation genes in response to nutritional stress. Spo0A may act in concert with spo0H (a sigma factor) to control the expression of some genes that are critical to the sporulation process.</text>
</comment>
<dbReference type="Pfam" id="PF00486">
    <property type="entry name" value="Trans_reg_C"/>
    <property type="match status" value="1"/>
</dbReference>
<dbReference type="InterPro" id="IPR016032">
    <property type="entry name" value="Sig_transdc_resp-reg_C-effctor"/>
</dbReference>
<dbReference type="Pfam" id="PF00072">
    <property type="entry name" value="Response_reg"/>
    <property type="match status" value="1"/>
</dbReference>
<dbReference type="GO" id="GO:0000976">
    <property type="term" value="F:transcription cis-regulatory region binding"/>
    <property type="evidence" value="ECO:0007669"/>
    <property type="project" value="TreeGrafter"/>
</dbReference>
<feature type="DNA-binding region" description="OmpR/PhoB-type" evidence="9">
    <location>
        <begin position="124"/>
        <end position="221"/>
    </location>
</feature>
<dbReference type="PROSITE" id="PS50110">
    <property type="entry name" value="RESPONSE_REGULATORY"/>
    <property type="match status" value="1"/>
</dbReference>
<dbReference type="PANTHER" id="PTHR48111:SF43">
    <property type="entry name" value="STAGE 0 SPORULATION PROTEIN A HOMOLOG"/>
    <property type="match status" value="1"/>
</dbReference>
<comment type="caution">
    <text evidence="12">The sequence shown here is derived from an EMBL/GenBank/DDBJ whole genome shotgun (WGS) entry which is preliminary data.</text>
</comment>
<evidence type="ECO:0000256" key="4">
    <source>
        <dbReference type="ARBA" id="ARBA00023015"/>
    </source>
</evidence>
<dbReference type="InterPro" id="IPR001789">
    <property type="entry name" value="Sig_transdc_resp-reg_receiver"/>
</dbReference>
<dbReference type="CDD" id="cd00383">
    <property type="entry name" value="trans_reg_C"/>
    <property type="match status" value="1"/>
</dbReference>
<dbReference type="PROSITE" id="PS51755">
    <property type="entry name" value="OMPR_PHOB"/>
    <property type="match status" value="1"/>
</dbReference>
<dbReference type="FunFam" id="3.40.50.2300:FF:000001">
    <property type="entry name" value="DNA-binding response regulator PhoB"/>
    <property type="match status" value="1"/>
</dbReference>
<keyword evidence="2 8" id="KW-0597">Phosphoprotein</keyword>
<evidence type="ECO:0000259" key="10">
    <source>
        <dbReference type="PROSITE" id="PS50110"/>
    </source>
</evidence>